<gene>
    <name evidence="6" type="ORF">KUL25_01270</name>
    <name evidence="7" type="ORF">KUL25_01275</name>
</gene>
<dbReference type="RefSeq" id="WP_257891265.1">
    <property type="nucleotide sequence ID" value="NZ_JAIMBW010000001.1"/>
</dbReference>
<evidence type="ECO:0000256" key="3">
    <source>
        <dbReference type="ARBA" id="ARBA00022448"/>
    </source>
</evidence>
<dbReference type="InterPro" id="IPR006127">
    <property type="entry name" value="ZnuA-like"/>
</dbReference>
<keyword evidence="3" id="KW-0813">Transport</keyword>
<dbReference type="PANTHER" id="PTHR42953">
    <property type="entry name" value="HIGH-AFFINITY ZINC UPTAKE SYSTEM PROTEIN ZNUA-RELATED"/>
    <property type="match status" value="1"/>
</dbReference>
<evidence type="ECO:0000256" key="1">
    <source>
        <dbReference type="ARBA" id="ARBA00011028"/>
    </source>
</evidence>
<keyword evidence="5" id="KW-0406">Ion transport</keyword>
<reference evidence="7 8" key="1">
    <citation type="submission" date="2021-07" db="EMBL/GenBank/DDBJ databases">
        <title>Karlodiniumbacter phycospheric gen. nov., sp. nov., a phycosphere bacterium isolated from karlodinium veneficum.</title>
        <authorList>
            <person name="Peng Y."/>
            <person name="Jiang L."/>
            <person name="Lee J."/>
        </authorList>
    </citation>
    <scope>NUCLEOTIDE SEQUENCE</scope>
    <source>
        <strain evidence="7 8">N5</strain>
    </source>
</reference>
<dbReference type="Pfam" id="PF01297">
    <property type="entry name" value="ZnuA"/>
    <property type="match status" value="1"/>
</dbReference>
<dbReference type="AlphaFoldDB" id="A0A975TV96"/>
<keyword evidence="5" id="KW-0864">Zinc transport</keyword>
<evidence type="ECO:0000313" key="7">
    <source>
        <dbReference type="EMBL" id="QXL88182.1"/>
    </source>
</evidence>
<keyword evidence="5" id="KW-0862">Zinc</keyword>
<dbReference type="SUPFAM" id="SSF53807">
    <property type="entry name" value="Helical backbone' metal receptor"/>
    <property type="match status" value="1"/>
</dbReference>
<accession>A0A975TV96</accession>
<evidence type="ECO:0000313" key="8">
    <source>
        <dbReference type="Proteomes" id="UP000693972"/>
    </source>
</evidence>
<dbReference type="GO" id="GO:0046872">
    <property type="term" value="F:metal ion binding"/>
    <property type="evidence" value="ECO:0007669"/>
    <property type="project" value="InterPro"/>
</dbReference>
<evidence type="ECO:0000256" key="4">
    <source>
        <dbReference type="ARBA" id="ARBA00022729"/>
    </source>
</evidence>
<keyword evidence="4" id="KW-0732">Signal</keyword>
<evidence type="ECO:0000313" key="6">
    <source>
        <dbReference type="EMBL" id="MBY4891388.1"/>
    </source>
</evidence>
<dbReference type="Gene3D" id="3.40.50.1980">
    <property type="entry name" value="Nitrogenase molybdenum iron protein domain"/>
    <property type="match status" value="2"/>
</dbReference>
<proteinExistence type="inferred from homology"/>
<protein>
    <recommendedName>
        <fullName evidence="2">High-affinity zinc uptake system protein ZnuA</fullName>
    </recommendedName>
</protein>
<organism evidence="7">
    <name type="scientific">Gymnodinialimonas phycosphaerae</name>
    <dbReference type="NCBI Taxonomy" id="2841589"/>
    <lineage>
        <taxon>Bacteria</taxon>
        <taxon>Pseudomonadati</taxon>
        <taxon>Pseudomonadota</taxon>
        <taxon>Alphaproteobacteria</taxon>
        <taxon>Rhodobacterales</taxon>
        <taxon>Paracoccaceae</taxon>
        <taxon>Gymnodinialimonas</taxon>
    </lineage>
</organism>
<comment type="similarity">
    <text evidence="1">Belongs to the bacterial solute-binding protein 9 family.</text>
</comment>
<dbReference type="InterPro" id="IPR050492">
    <property type="entry name" value="Bact_metal-bind_prot9"/>
</dbReference>
<dbReference type="GO" id="GO:0006829">
    <property type="term" value="P:zinc ion transport"/>
    <property type="evidence" value="ECO:0007669"/>
    <property type="project" value="UniProtKB-KW"/>
</dbReference>
<evidence type="ECO:0000256" key="2">
    <source>
        <dbReference type="ARBA" id="ARBA00015915"/>
    </source>
</evidence>
<dbReference type="Proteomes" id="UP000693972">
    <property type="component" value="Unassembled WGS sequence"/>
</dbReference>
<keyword evidence="8" id="KW-1185">Reference proteome</keyword>
<evidence type="ECO:0000256" key="5">
    <source>
        <dbReference type="ARBA" id="ARBA00022906"/>
    </source>
</evidence>
<sequence>MTASALTRRRLGQLTLALGATTLAGRAFAQERLSIAAVNYPLAYFAERIAGDLADVRFLVPDDVDPSFWRPGIADITAIQSADLVLLNGAGFADWTARTTLPRARSVVTSAAFEDAFIATETITHAHGDGGAHSHTGTANYLWLDFAQAQMQAEAIAAALTRRAPDAEADIARNLDALIADLGALDTDARAIGAAAQGVRMIAAHPRYQYFARAYGVDIDAMEWDPREPVNDAQLAALEERVAASGARLFIWEAEPDAASRSRVESLGLTSAVLPPLANRPSDGDFISAMTQALAQVHQATLSLTGG</sequence>
<name>A0A975TV96_9RHOB</name>
<dbReference type="EMBL" id="CP078073">
    <property type="protein sequence ID" value="QXL88182.1"/>
    <property type="molecule type" value="Genomic_DNA"/>
</dbReference>
<dbReference type="PANTHER" id="PTHR42953:SF3">
    <property type="entry name" value="HIGH-AFFINITY ZINC UPTAKE SYSTEM PROTEIN ZNUA"/>
    <property type="match status" value="1"/>
</dbReference>
<dbReference type="EMBL" id="JAIMBW010000001">
    <property type="protein sequence ID" value="MBY4891388.1"/>
    <property type="molecule type" value="Genomic_DNA"/>
</dbReference>